<gene>
    <name evidence="1" type="ORF">PGLA1383_LOCUS47752</name>
</gene>
<evidence type="ECO:0000313" key="2">
    <source>
        <dbReference type="Proteomes" id="UP000654075"/>
    </source>
</evidence>
<evidence type="ECO:0000313" key="1">
    <source>
        <dbReference type="EMBL" id="CAE8631749.1"/>
    </source>
</evidence>
<reference evidence="1" key="1">
    <citation type="submission" date="2021-02" db="EMBL/GenBank/DDBJ databases">
        <authorList>
            <person name="Dougan E. K."/>
            <person name="Rhodes N."/>
            <person name="Thang M."/>
            <person name="Chan C."/>
        </authorList>
    </citation>
    <scope>NUCLEOTIDE SEQUENCE</scope>
</reference>
<organism evidence="1 2">
    <name type="scientific">Polarella glacialis</name>
    <name type="common">Dinoflagellate</name>
    <dbReference type="NCBI Taxonomy" id="89957"/>
    <lineage>
        <taxon>Eukaryota</taxon>
        <taxon>Sar</taxon>
        <taxon>Alveolata</taxon>
        <taxon>Dinophyceae</taxon>
        <taxon>Suessiales</taxon>
        <taxon>Suessiaceae</taxon>
        <taxon>Polarella</taxon>
    </lineage>
</organism>
<feature type="non-terminal residue" evidence="1">
    <location>
        <position position="72"/>
    </location>
</feature>
<keyword evidence="2" id="KW-1185">Reference proteome</keyword>
<dbReference type="OrthoDB" id="434978at2759"/>
<dbReference type="Proteomes" id="UP000654075">
    <property type="component" value="Unassembled WGS sequence"/>
</dbReference>
<accession>A0A813H206</accession>
<dbReference type="EMBL" id="CAJNNV010030196">
    <property type="protein sequence ID" value="CAE8631749.1"/>
    <property type="molecule type" value="Genomic_DNA"/>
</dbReference>
<dbReference type="AlphaFoldDB" id="A0A813H206"/>
<feature type="non-terminal residue" evidence="1">
    <location>
        <position position="1"/>
    </location>
</feature>
<name>A0A813H206_POLGL</name>
<comment type="caution">
    <text evidence="1">The sequence shown here is derived from an EMBL/GenBank/DDBJ whole genome shotgun (WGS) entry which is preliminary data.</text>
</comment>
<protein>
    <submittedName>
        <fullName evidence="1">Uncharacterized protein</fullName>
    </submittedName>
</protein>
<proteinExistence type="predicted"/>
<sequence length="72" mass="8214">IPRTRFLMAWDRTLTCSSPRRGQEKGDAEMGQRAAEKTNKTLTRLHGLYVSKNVGYSKSYADGYEKVFGKKK</sequence>